<dbReference type="GO" id="GO:0008531">
    <property type="term" value="F:riboflavin kinase activity"/>
    <property type="evidence" value="ECO:0007669"/>
    <property type="project" value="UniProtKB-EC"/>
</dbReference>
<keyword evidence="6" id="KW-0285">Flavoprotein</keyword>
<dbReference type="Gene3D" id="2.40.30.30">
    <property type="entry name" value="Riboflavin kinase-like"/>
    <property type="match status" value="1"/>
</dbReference>
<sequence>MLLSRFQDWILTALMSLQIDKKQDLTHDAQLKTMGYVYPARRDCDIPIPVIVTKPYPLVAPFAPVIGGFGRGSTELGCPTANVDPKNVPWLVSHNDSETSSGLNDSGIADTGVYFGFARVRPAKHDTNAETILEIERAGTNGTERRNVEFNYGALLEKSQGDLEVLPAVLSVGLNPYYGNKEKTVEIHVLHKFAHSFYGADISFVVLGYIRPELDYSTLDALVKDINMDIDIATTILQKPGYALYKDLLL</sequence>
<dbReference type="AlphaFoldDB" id="I2H7I7"/>
<evidence type="ECO:0000256" key="6">
    <source>
        <dbReference type="ARBA" id="ARBA00022630"/>
    </source>
</evidence>
<evidence type="ECO:0000256" key="3">
    <source>
        <dbReference type="ARBA" id="ARBA00010108"/>
    </source>
</evidence>
<comment type="pathway">
    <text evidence="2">Cofactor biosynthesis; FMN biosynthesis; FMN from riboflavin (ATP route): step 1/1.</text>
</comment>
<evidence type="ECO:0000256" key="8">
    <source>
        <dbReference type="ARBA" id="ARBA00022679"/>
    </source>
</evidence>
<evidence type="ECO:0000256" key="5">
    <source>
        <dbReference type="ARBA" id="ARBA00017394"/>
    </source>
</evidence>
<feature type="domain" description="Riboflavin kinase" evidence="12">
    <location>
        <begin position="62"/>
        <end position="238"/>
    </location>
</feature>
<dbReference type="OMA" id="HDINTDI"/>
<dbReference type="InterPro" id="IPR023465">
    <property type="entry name" value="Riboflavin_kinase_dom_sf"/>
</dbReference>
<keyword evidence="7" id="KW-0288">FMN</keyword>
<dbReference type="SUPFAM" id="SSF82114">
    <property type="entry name" value="Riboflavin kinase-like"/>
    <property type="match status" value="1"/>
</dbReference>
<dbReference type="EC" id="2.7.1.26" evidence="4"/>
<evidence type="ECO:0000256" key="1">
    <source>
        <dbReference type="ARBA" id="ARBA00003572"/>
    </source>
</evidence>
<dbReference type="HOGENOM" id="CLU_048437_3_2_1"/>
<dbReference type="STRING" id="1071380.I2H7I7"/>
<protein>
    <recommendedName>
        <fullName evidence="5">Riboflavin kinase</fullName>
        <ecNumber evidence="4">2.7.1.26</ecNumber>
    </recommendedName>
    <alternativeName>
        <fullName evidence="11">Flavin mononucleotide kinase 1</fullName>
    </alternativeName>
</protein>
<evidence type="ECO:0000256" key="7">
    <source>
        <dbReference type="ARBA" id="ARBA00022643"/>
    </source>
</evidence>
<dbReference type="GO" id="GO:0009398">
    <property type="term" value="P:FMN biosynthetic process"/>
    <property type="evidence" value="ECO:0007669"/>
    <property type="project" value="UniProtKB-UniPathway"/>
</dbReference>
<keyword evidence="10" id="KW-0067">ATP-binding</keyword>
<dbReference type="InterPro" id="IPR015865">
    <property type="entry name" value="Riboflavin_kinase_bac/euk"/>
</dbReference>
<evidence type="ECO:0000256" key="10">
    <source>
        <dbReference type="ARBA" id="ARBA00022840"/>
    </source>
</evidence>
<dbReference type="EMBL" id="HE806323">
    <property type="protein sequence ID" value="CCH62339.1"/>
    <property type="molecule type" value="Genomic_DNA"/>
</dbReference>
<evidence type="ECO:0000259" key="12">
    <source>
        <dbReference type="SMART" id="SM00904"/>
    </source>
</evidence>
<evidence type="ECO:0000256" key="2">
    <source>
        <dbReference type="ARBA" id="ARBA00005201"/>
    </source>
</evidence>
<name>I2H7I7_HENB6</name>
<dbReference type="UniPathway" id="UPA00276">
    <property type="reaction ID" value="UER00406"/>
</dbReference>
<proteinExistence type="inferred from homology"/>
<keyword evidence="8" id="KW-0808">Transferase</keyword>
<evidence type="ECO:0000256" key="9">
    <source>
        <dbReference type="ARBA" id="ARBA00022741"/>
    </source>
</evidence>
<comment type="function">
    <text evidence="1">Catalyzes the phosphorylation of riboflavin (vitamin B2) to form flavin mononucleotide (FMN) coenzyme.</text>
</comment>
<dbReference type="GO" id="GO:0009231">
    <property type="term" value="P:riboflavin biosynthetic process"/>
    <property type="evidence" value="ECO:0007669"/>
    <property type="project" value="InterPro"/>
</dbReference>
<accession>I2H7I7</accession>
<reference evidence="13 14" key="1">
    <citation type="journal article" date="2011" name="Proc. Natl. Acad. Sci. U.S.A.">
        <title>Evolutionary erosion of yeast sex chromosomes by mating-type switching accidents.</title>
        <authorList>
            <person name="Gordon J.L."/>
            <person name="Armisen D."/>
            <person name="Proux-Wera E."/>
            <person name="Oheigeartaigh S.S."/>
            <person name="Byrne K.P."/>
            <person name="Wolfe K.H."/>
        </authorList>
    </citation>
    <scope>NUCLEOTIDE SEQUENCE [LARGE SCALE GENOMIC DNA]</scope>
    <source>
        <strain evidence="14">ATCC 34711 / CBS 6284 / DSM 70876 / NBRC 10599 / NRRL Y-10934 / UCD 77-7</strain>
    </source>
</reference>
<dbReference type="InterPro" id="IPR023468">
    <property type="entry name" value="Riboflavin_kinase"/>
</dbReference>
<dbReference type="KEGG" id="tbl:TBLA_0H00460"/>
<dbReference type="PANTHER" id="PTHR22749:SF6">
    <property type="entry name" value="RIBOFLAVIN KINASE"/>
    <property type="match status" value="1"/>
</dbReference>
<dbReference type="eggNOG" id="KOG3110">
    <property type="taxonomic scope" value="Eukaryota"/>
</dbReference>
<dbReference type="Pfam" id="PF01687">
    <property type="entry name" value="Flavokinase"/>
    <property type="match status" value="1"/>
</dbReference>
<dbReference type="FunCoup" id="I2H7I7">
    <property type="interactions" value="385"/>
</dbReference>
<dbReference type="RefSeq" id="XP_004181858.1">
    <property type="nucleotide sequence ID" value="XM_004181810.1"/>
</dbReference>
<dbReference type="GO" id="GO:0005524">
    <property type="term" value="F:ATP binding"/>
    <property type="evidence" value="ECO:0007669"/>
    <property type="project" value="UniProtKB-KW"/>
</dbReference>
<organism evidence="13 14">
    <name type="scientific">Henningerozyma blattae (strain ATCC 34711 / CBS 6284 / DSM 70876 / NBRC 10599 / NRRL Y-10934 / UCD 77-7)</name>
    <name type="common">Yeast</name>
    <name type="synonym">Tetrapisispora blattae</name>
    <dbReference type="NCBI Taxonomy" id="1071380"/>
    <lineage>
        <taxon>Eukaryota</taxon>
        <taxon>Fungi</taxon>
        <taxon>Dikarya</taxon>
        <taxon>Ascomycota</taxon>
        <taxon>Saccharomycotina</taxon>
        <taxon>Saccharomycetes</taxon>
        <taxon>Saccharomycetales</taxon>
        <taxon>Saccharomycetaceae</taxon>
        <taxon>Henningerozyma</taxon>
    </lineage>
</organism>
<keyword evidence="14" id="KW-1185">Reference proteome</keyword>
<evidence type="ECO:0000313" key="13">
    <source>
        <dbReference type="EMBL" id="CCH62339.1"/>
    </source>
</evidence>
<dbReference type="SMART" id="SM00904">
    <property type="entry name" value="Flavokinase"/>
    <property type="match status" value="1"/>
</dbReference>
<keyword evidence="9" id="KW-0547">Nucleotide-binding</keyword>
<gene>
    <name evidence="13" type="primary">TBLA0H00460</name>
    <name evidence="13" type="ORF">TBLA_0H00460</name>
</gene>
<dbReference type="OrthoDB" id="276388at2759"/>
<comment type="similarity">
    <text evidence="3">Belongs to the flavokinase family.</text>
</comment>
<evidence type="ECO:0000256" key="11">
    <source>
        <dbReference type="ARBA" id="ARBA00029960"/>
    </source>
</evidence>
<dbReference type="GO" id="GO:0005739">
    <property type="term" value="C:mitochondrion"/>
    <property type="evidence" value="ECO:0007669"/>
    <property type="project" value="TreeGrafter"/>
</dbReference>
<dbReference type="Proteomes" id="UP000002866">
    <property type="component" value="Chromosome 8"/>
</dbReference>
<dbReference type="InParanoid" id="I2H7I7"/>
<dbReference type="PANTHER" id="PTHR22749">
    <property type="entry name" value="RIBOFLAVIN KINASE/FMN ADENYLYLTRANSFERASE"/>
    <property type="match status" value="1"/>
</dbReference>
<evidence type="ECO:0000256" key="4">
    <source>
        <dbReference type="ARBA" id="ARBA00012105"/>
    </source>
</evidence>
<dbReference type="GeneID" id="14497496"/>
<evidence type="ECO:0000313" key="14">
    <source>
        <dbReference type="Proteomes" id="UP000002866"/>
    </source>
</evidence>